<dbReference type="Proteomes" id="UP000009168">
    <property type="component" value="Unassembled WGS sequence"/>
</dbReference>
<name>W7XLQ9_TETTS</name>
<dbReference type="KEGG" id="tet:TTHERM_000873623"/>
<keyword evidence="1" id="KW-0732">Signal</keyword>
<evidence type="ECO:0000313" key="3">
    <source>
        <dbReference type="Proteomes" id="UP000009168"/>
    </source>
</evidence>
<dbReference type="GeneID" id="24440980"/>
<feature type="chain" id="PRO_5004903815" description="Transmembrane protein" evidence="1">
    <location>
        <begin position="20"/>
        <end position="232"/>
    </location>
</feature>
<protein>
    <recommendedName>
        <fullName evidence="4">Transmembrane protein</fullName>
    </recommendedName>
</protein>
<dbReference type="InParanoid" id="W7XLQ9"/>
<gene>
    <name evidence="2" type="ORF">TTHERM_000873623</name>
</gene>
<evidence type="ECO:0000313" key="2">
    <source>
        <dbReference type="EMBL" id="EWS76719.1"/>
    </source>
</evidence>
<organism evidence="2 3">
    <name type="scientific">Tetrahymena thermophila (strain SB210)</name>
    <dbReference type="NCBI Taxonomy" id="312017"/>
    <lineage>
        <taxon>Eukaryota</taxon>
        <taxon>Sar</taxon>
        <taxon>Alveolata</taxon>
        <taxon>Ciliophora</taxon>
        <taxon>Intramacronucleata</taxon>
        <taxon>Oligohymenophorea</taxon>
        <taxon>Hymenostomatida</taxon>
        <taxon>Tetrahymenina</taxon>
        <taxon>Tetrahymenidae</taxon>
        <taxon>Tetrahymena</taxon>
    </lineage>
</organism>
<dbReference type="RefSeq" id="XP_012650751.1">
    <property type="nucleotide sequence ID" value="XM_012795297.1"/>
</dbReference>
<sequence>MKIKFFLLITFCLIGLCVSEEINPEIPVEINENTEDGEEEEFKMPEKIFSSGFNVNMQTQEQVNLDGQKLVELFQREELNGGYCFLDVIEILQAEQEVYDSFQYELSCYKHLCQITSEIPSSEEWSNCRLKQCNYQYTGAFGYVNFLKRTITECLIDYEQEYTQNNNNSNNSNNNNTSQQNPYLKKDEIISFSSKNDSDNQSVVNVKNIGNDNKTFSCILSFLLIGFNIILF</sequence>
<dbReference type="EMBL" id="GG662863">
    <property type="protein sequence ID" value="EWS76719.1"/>
    <property type="molecule type" value="Genomic_DNA"/>
</dbReference>
<evidence type="ECO:0008006" key="4">
    <source>
        <dbReference type="Google" id="ProtNLM"/>
    </source>
</evidence>
<feature type="signal peptide" evidence="1">
    <location>
        <begin position="1"/>
        <end position="19"/>
    </location>
</feature>
<proteinExistence type="predicted"/>
<reference evidence="3" key="1">
    <citation type="journal article" date="2006" name="PLoS Biol.">
        <title>Macronuclear genome sequence of the ciliate Tetrahymena thermophila, a model eukaryote.</title>
        <authorList>
            <person name="Eisen J.A."/>
            <person name="Coyne R.S."/>
            <person name="Wu M."/>
            <person name="Wu D."/>
            <person name="Thiagarajan M."/>
            <person name="Wortman J.R."/>
            <person name="Badger J.H."/>
            <person name="Ren Q."/>
            <person name="Amedeo P."/>
            <person name="Jones K.M."/>
            <person name="Tallon L.J."/>
            <person name="Delcher A.L."/>
            <person name="Salzberg S.L."/>
            <person name="Silva J.C."/>
            <person name="Haas B.J."/>
            <person name="Majoros W.H."/>
            <person name="Farzad M."/>
            <person name="Carlton J.M."/>
            <person name="Smith R.K. Jr."/>
            <person name="Garg J."/>
            <person name="Pearlman R.E."/>
            <person name="Karrer K.M."/>
            <person name="Sun L."/>
            <person name="Manning G."/>
            <person name="Elde N.C."/>
            <person name="Turkewitz A.P."/>
            <person name="Asai D.J."/>
            <person name="Wilkes D.E."/>
            <person name="Wang Y."/>
            <person name="Cai H."/>
            <person name="Collins K."/>
            <person name="Stewart B.A."/>
            <person name="Lee S.R."/>
            <person name="Wilamowska K."/>
            <person name="Weinberg Z."/>
            <person name="Ruzzo W.L."/>
            <person name="Wloga D."/>
            <person name="Gaertig J."/>
            <person name="Frankel J."/>
            <person name="Tsao C.-C."/>
            <person name="Gorovsky M.A."/>
            <person name="Keeling P.J."/>
            <person name="Waller R.F."/>
            <person name="Patron N.J."/>
            <person name="Cherry J.M."/>
            <person name="Stover N.A."/>
            <person name="Krieger C.J."/>
            <person name="del Toro C."/>
            <person name="Ryder H.F."/>
            <person name="Williamson S.C."/>
            <person name="Barbeau R.A."/>
            <person name="Hamilton E.P."/>
            <person name="Orias E."/>
        </authorList>
    </citation>
    <scope>NUCLEOTIDE SEQUENCE [LARGE SCALE GENOMIC DNA]</scope>
    <source>
        <strain evidence="3">SB210</strain>
    </source>
</reference>
<keyword evidence="3" id="KW-1185">Reference proteome</keyword>
<accession>W7XLQ9</accession>
<evidence type="ECO:0000256" key="1">
    <source>
        <dbReference type="SAM" id="SignalP"/>
    </source>
</evidence>
<dbReference type="AlphaFoldDB" id="W7XLQ9"/>